<protein>
    <submittedName>
        <fullName evidence="2">Uncharacterized protein</fullName>
    </submittedName>
</protein>
<accession>A0A0C2BQE0</accession>
<evidence type="ECO:0000256" key="1">
    <source>
        <dbReference type="SAM" id="MobiDB-lite"/>
    </source>
</evidence>
<dbReference type="InterPro" id="IPR036373">
    <property type="entry name" value="Ribosomal_bL17_sf"/>
</dbReference>
<evidence type="ECO:0000313" key="3">
    <source>
        <dbReference type="Proteomes" id="UP000054047"/>
    </source>
</evidence>
<dbReference type="GO" id="GO:0003735">
    <property type="term" value="F:structural constituent of ribosome"/>
    <property type="evidence" value="ECO:0007669"/>
    <property type="project" value="InterPro"/>
</dbReference>
<name>A0A0C2BQE0_9BILA</name>
<keyword evidence="3" id="KW-1185">Reference proteome</keyword>
<evidence type="ECO:0000313" key="2">
    <source>
        <dbReference type="EMBL" id="KIH46003.1"/>
    </source>
</evidence>
<dbReference type="GO" id="GO:0006412">
    <property type="term" value="P:translation"/>
    <property type="evidence" value="ECO:0007669"/>
    <property type="project" value="InterPro"/>
</dbReference>
<sequence>MANRVVSTLPRIQATIGHIPQRLKTAGIEPSSRARLEVLRRIVTRMVREERAELQWNRAVEARPYLERVLVPAERPPENQPSRFRVSRSAGFGEPPSRSLEFACRSAGNHVPLGR</sequence>
<dbReference type="GO" id="GO:0005840">
    <property type="term" value="C:ribosome"/>
    <property type="evidence" value="ECO:0007669"/>
    <property type="project" value="InterPro"/>
</dbReference>
<organism evidence="2 3">
    <name type="scientific">Ancylostoma duodenale</name>
    <dbReference type="NCBI Taxonomy" id="51022"/>
    <lineage>
        <taxon>Eukaryota</taxon>
        <taxon>Metazoa</taxon>
        <taxon>Ecdysozoa</taxon>
        <taxon>Nematoda</taxon>
        <taxon>Chromadorea</taxon>
        <taxon>Rhabditida</taxon>
        <taxon>Rhabditina</taxon>
        <taxon>Rhabditomorpha</taxon>
        <taxon>Strongyloidea</taxon>
        <taxon>Ancylostomatidae</taxon>
        <taxon>Ancylostomatinae</taxon>
        <taxon>Ancylostoma</taxon>
    </lineage>
</organism>
<dbReference type="SUPFAM" id="SSF64263">
    <property type="entry name" value="Prokaryotic ribosomal protein L17"/>
    <property type="match status" value="1"/>
</dbReference>
<gene>
    <name evidence="2" type="ORF">ANCDUO_23946</name>
</gene>
<dbReference type="AlphaFoldDB" id="A0A0C2BQE0"/>
<dbReference type="Proteomes" id="UP000054047">
    <property type="component" value="Unassembled WGS sequence"/>
</dbReference>
<reference evidence="2 3" key="1">
    <citation type="submission" date="2013-12" db="EMBL/GenBank/DDBJ databases">
        <title>Draft genome of the parsitic nematode Ancylostoma duodenale.</title>
        <authorList>
            <person name="Mitreva M."/>
        </authorList>
    </citation>
    <scope>NUCLEOTIDE SEQUENCE [LARGE SCALE GENOMIC DNA]</scope>
    <source>
        <strain evidence="2 3">Zhejiang</strain>
    </source>
</reference>
<feature type="region of interest" description="Disordered" evidence="1">
    <location>
        <begin position="73"/>
        <end position="99"/>
    </location>
</feature>
<proteinExistence type="predicted"/>
<dbReference type="Gene3D" id="3.90.1030.10">
    <property type="entry name" value="Ribosomal protein L17"/>
    <property type="match status" value="1"/>
</dbReference>
<dbReference type="EMBL" id="KN770408">
    <property type="protein sequence ID" value="KIH46003.1"/>
    <property type="molecule type" value="Genomic_DNA"/>
</dbReference>
<dbReference type="OrthoDB" id="275000at2759"/>